<feature type="region of interest" description="Disordered" evidence="1">
    <location>
        <begin position="30"/>
        <end position="58"/>
    </location>
</feature>
<feature type="non-terminal residue" evidence="2">
    <location>
        <position position="58"/>
    </location>
</feature>
<feature type="compositionally biased region" description="Pro residues" evidence="1">
    <location>
        <begin position="49"/>
        <end position="58"/>
    </location>
</feature>
<proteinExistence type="predicted"/>
<sequence length="58" mass="6628">MDNSGSKPSKWKSKKNSSQNEFYKRYMNVYPSIGPLGEDNDSNRLPPLKYSPPPAPKR</sequence>
<evidence type="ECO:0000313" key="2">
    <source>
        <dbReference type="EMBL" id="KAH1032086.1"/>
    </source>
</evidence>
<dbReference type="EMBL" id="JAIQCV010000013">
    <property type="protein sequence ID" value="KAH1032086.1"/>
    <property type="molecule type" value="Genomic_DNA"/>
</dbReference>
<evidence type="ECO:0000256" key="1">
    <source>
        <dbReference type="SAM" id="MobiDB-lite"/>
    </source>
</evidence>
<dbReference type="Proteomes" id="UP000828251">
    <property type="component" value="Unassembled WGS sequence"/>
</dbReference>
<keyword evidence="3" id="KW-1185">Reference proteome</keyword>
<gene>
    <name evidence="2" type="ORF">J1N35_044260</name>
</gene>
<organism evidence="2 3">
    <name type="scientific">Gossypium stocksii</name>
    <dbReference type="NCBI Taxonomy" id="47602"/>
    <lineage>
        <taxon>Eukaryota</taxon>
        <taxon>Viridiplantae</taxon>
        <taxon>Streptophyta</taxon>
        <taxon>Embryophyta</taxon>
        <taxon>Tracheophyta</taxon>
        <taxon>Spermatophyta</taxon>
        <taxon>Magnoliopsida</taxon>
        <taxon>eudicotyledons</taxon>
        <taxon>Gunneridae</taxon>
        <taxon>Pentapetalae</taxon>
        <taxon>rosids</taxon>
        <taxon>malvids</taxon>
        <taxon>Malvales</taxon>
        <taxon>Malvaceae</taxon>
        <taxon>Malvoideae</taxon>
        <taxon>Gossypium</taxon>
    </lineage>
</organism>
<comment type="caution">
    <text evidence="2">The sequence shown here is derived from an EMBL/GenBank/DDBJ whole genome shotgun (WGS) entry which is preliminary data.</text>
</comment>
<protein>
    <submittedName>
        <fullName evidence="2">Uncharacterized protein</fullName>
    </submittedName>
</protein>
<name>A0A9D3U965_9ROSI</name>
<accession>A0A9D3U965</accession>
<reference evidence="2 3" key="1">
    <citation type="journal article" date="2021" name="Plant Biotechnol. J.">
        <title>Multi-omics assisted identification of the key and species-specific regulatory components of drought-tolerant mechanisms in Gossypium stocksii.</title>
        <authorList>
            <person name="Yu D."/>
            <person name="Ke L."/>
            <person name="Zhang D."/>
            <person name="Wu Y."/>
            <person name="Sun Y."/>
            <person name="Mei J."/>
            <person name="Sun J."/>
            <person name="Sun Y."/>
        </authorList>
    </citation>
    <scope>NUCLEOTIDE SEQUENCE [LARGE SCALE GENOMIC DNA]</scope>
    <source>
        <strain evidence="3">cv. E1</strain>
        <tissue evidence="2">Leaf</tissue>
    </source>
</reference>
<evidence type="ECO:0000313" key="3">
    <source>
        <dbReference type="Proteomes" id="UP000828251"/>
    </source>
</evidence>
<dbReference type="AlphaFoldDB" id="A0A9D3U965"/>